<accession>A0ABV2AQL5</accession>
<organism evidence="2 3">
    <name type="scientific">Bonamia ostreae</name>
    <dbReference type="NCBI Taxonomy" id="126728"/>
    <lineage>
        <taxon>Eukaryota</taxon>
        <taxon>Sar</taxon>
        <taxon>Rhizaria</taxon>
        <taxon>Endomyxa</taxon>
        <taxon>Ascetosporea</taxon>
        <taxon>Haplosporida</taxon>
        <taxon>Bonamia</taxon>
    </lineage>
</organism>
<keyword evidence="1" id="KW-1133">Transmembrane helix</keyword>
<keyword evidence="3" id="KW-1185">Reference proteome</keyword>
<comment type="caution">
    <text evidence="2">The sequence shown here is derived from an EMBL/GenBank/DDBJ whole genome shotgun (WGS) entry which is preliminary data.</text>
</comment>
<feature type="transmembrane region" description="Helical" evidence="1">
    <location>
        <begin position="21"/>
        <end position="46"/>
    </location>
</feature>
<feature type="transmembrane region" description="Helical" evidence="1">
    <location>
        <begin position="138"/>
        <end position="157"/>
    </location>
</feature>
<keyword evidence="1" id="KW-0472">Membrane</keyword>
<feature type="transmembrane region" description="Helical" evidence="1">
    <location>
        <begin position="52"/>
        <end position="72"/>
    </location>
</feature>
<evidence type="ECO:0000313" key="3">
    <source>
        <dbReference type="Proteomes" id="UP001439008"/>
    </source>
</evidence>
<feature type="transmembrane region" description="Helical" evidence="1">
    <location>
        <begin position="104"/>
        <end position="126"/>
    </location>
</feature>
<evidence type="ECO:0000256" key="1">
    <source>
        <dbReference type="SAM" id="Phobius"/>
    </source>
</evidence>
<gene>
    <name evidence="2" type="ORF">MHBO_003455</name>
</gene>
<keyword evidence="1" id="KW-0812">Transmembrane</keyword>
<feature type="transmembrane region" description="Helical" evidence="1">
    <location>
        <begin position="79"/>
        <end position="98"/>
    </location>
</feature>
<dbReference type="Proteomes" id="UP001439008">
    <property type="component" value="Unassembled WGS sequence"/>
</dbReference>
<protein>
    <submittedName>
        <fullName evidence="2">Uncharacterized protein</fullName>
    </submittedName>
</protein>
<sequence>MFFVIRKKGKILVDKAEIIDLFYKLTSLLILAATGLVLSSLNFFIWNYQIRITIAYPLNAIYVLSILIYFLMKNPFGLRIFYSIICAIFATVFVVWTVDGALNGNIIFCAQTFAAVSIVLIFVISLCSFSTSILTLSYIRNVVLTIIATLVLEGIWSVDSDDIGFVFVCLLLCWEMIFNLLCSYKLFCAPKVEESIVSKIEY</sequence>
<proteinExistence type="predicted"/>
<dbReference type="EMBL" id="JBDODL010001951">
    <property type="protein sequence ID" value="MES1921927.1"/>
    <property type="molecule type" value="Genomic_DNA"/>
</dbReference>
<reference evidence="2 3" key="1">
    <citation type="journal article" date="2024" name="BMC Biol.">
        <title>Comparative genomics of Ascetosporea gives new insight into the evolutionary basis for animal parasitism in Rhizaria.</title>
        <authorList>
            <person name="Hiltunen Thoren M."/>
            <person name="Onut-Brannstrom I."/>
            <person name="Alfjorden A."/>
            <person name="Peckova H."/>
            <person name="Swords F."/>
            <person name="Hooper C."/>
            <person name="Holzer A.S."/>
            <person name="Bass D."/>
            <person name="Burki F."/>
        </authorList>
    </citation>
    <scope>NUCLEOTIDE SEQUENCE [LARGE SCALE GENOMIC DNA]</scope>
    <source>
        <strain evidence="2">20-A016</strain>
    </source>
</reference>
<feature type="transmembrane region" description="Helical" evidence="1">
    <location>
        <begin position="163"/>
        <end position="182"/>
    </location>
</feature>
<name>A0ABV2AQL5_9EUKA</name>
<evidence type="ECO:0000313" key="2">
    <source>
        <dbReference type="EMBL" id="MES1921927.1"/>
    </source>
</evidence>